<proteinExistence type="predicted"/>
<feature type="compositionally biased region" description="Polar residues" evidence="2">
    <location>
        <begin position="465"/>
        <end position="474"/>
    </location>
</feature>
<feature type="region of interest" description="Disordered" evidence="2">
    <location>
        <begin position="459"/>
        <end position="542"/>
    </location>
</feature>
<comment type="caution">
    <text evidence="5">The sequence shown here is derived from an EMBL/GenBank/DDBJ whole genome shotgun (WGS) entry which is preliminary data.</text>
</comment>
<dbReference type="Proteomes" id="UP001162029">
    <property type="component" value="Unassembled WGS sequence"/>
</dbReference>
<keyword evidence="3" id="KW-0812">Transmembrane</keyword>
<feature type="signal peptide" evidence="4">
    <location>
        <begin position="1"/>
        <end position="19"/>
    </location>
</feature>
<reference evidence="5" key="1">
    <citation type="submission" date="2022-12" db="EMBL/GenBank/DDBJ databases">
        <authorList>
            <person name="Webb A."/>
        </authorList>
    </citation>
    <scope>NUCLEOTIDE SEQUENCE</scope>
    <source>
        <strain evidence="5">Pd1</strain>
    </source>
</reference>
<evidence type="ECO:0000256" key="3">
    <source>
        <dbReference type="SAM" id="Phobius"/>
    </source>
</evidence>
<keyword evidence="6" id="KW-1185">Reference proteome</keyword>
<feature type="compositionally biased region" description="Polar residues" evidence="2">
    <location>
        <begin position="483"/>
        <end position="494"/>
    </location>
</feature>
<feature type="region of interest" description="Disordered" evidence="2">
    <location>
        <begin position="557"/>
        <end position="581"/>
    </location>
</feature>
<evidence type="ECO:0000256" key="2">
    <source>
        <dbReference type="SAM" id="MobiDB-lite"/>
    </source>
</evidence>
<dbReference type="PANTHER" id="PTHR31836">
    <property type="match status" value="1"/>
</dbReference>
<dbReference type="PANTHER" id="PTHR31836:SF21">
    <property type="entry name" value="EXPANSIN-LIKE PROTEIN 7"/>
    <property type="match status" value="1"/>
</dbReference>
<organism evidence="5 6">
    <name type="scientific">Peronospora destructor</name>
    <dbReference type="NCBI Taxonomy" id="86335"/>
    <lineage>
        <taxon>Eukaryota</taxon>
        <taxon>Sar</taxon>
        <taxon>Stramenopiles</taxon>
        <taxon>Oomycota</taxon>
        <taxon>Peronosporomycetes</taxon>
        <taxon>Peronosporales</taxon>
        <taxon>Peronosporaceae</taxon>
        <taxon>Peronospora</taxon>
    </lineage>
</organism>
<name>A0AAV0THX9_9STRA</name>
<accession>A0AAV0THX9</accession>
<sequence length="602" mass="63304">MHSWTVIATMVSLIDLAAASGAVTFYNIDDPMFGTCRLKGISASSDNFKVYASVSNKDFAPNEACARCITVKRADDPTKTTSAYVLDVCDGCAKGTLQLSADAMTALDIAQTDTTTRVSYTFDTCPASLMSGDIKACLMEGGSATYVPLQFYNSQKVITGATIDGVVAKKMSSNFLYSANPGSPSTSWYESVNFTVTSADGETLNGNFAFSNTSGCATSDVQFYSPSAPDGANGSTSWSSGAIIGAVCGVIGALLIIVGLIFLVWRRKREGKFSNGPENDVENQYLSPTSKSKAALAATFRSDHNDRQPLASPTADYAETFSPAAKAKVPGSQMQCAGSLVPSPVAVAAVPGAAVAASVAVDSSGSSDPSSAAFAPNLREVSVERSSPPKPVNAVPTFAFSNSMTTSPHSLTVSNVKDAPTLTAPVVPTQSLRTGFYDDDAEEERSSFDIDDMRESEALAASTRRMGSQPSFTPYMSAGPYANTMTSPQNNAHATSLRRPSSKQRTSGRESGQYNNGRSNHSPAPDNSLSTRPSHSTNADSTTDLLLRDSDASFPALQHTDSSASQHNLGSTRESGGYSRDSLNILGYPYSKKSGRHHNLTG</sequence>
<evidence type="ECO:0000313" key="6">
    <source>
        <dbReference type="Proteomes" id="UP001162029"/>
    </source>
</evidence>
<evidence type="ECO:0000313" key="5">
    <source>
        <dbReference type="EMBL" id="CAI5721831.1"/>
    </source>
</evidence>
<evidence type="ECO:0008006" key="7">
    <source>
        <dbReference type="Google" id="ProtNLM"/>
    </source>
</evidence>
<dbReference type="EMBL" id="CANTFM010000441">
    <property type="protein sequence ID" value="CAI5721831.1"/>
    <property type="molecule type" value="Genomic_DNA"/>
</dbReference>
<dbReference type="SUPFAM" id="SSF50685">
    <property type="entry name" value="Barwin-like endoglucanases"/>
    <property type="match status" value="1"/>
</dbReference>
<gene>
    <name evidence="5" type="ORF">PDE001_LOCUS2545</name>
</gene>
<protein>
    <recommendedName>
        <fullName evidence="7">Expansin-like EG45 domain-containing protein</fullName>
    </recommendedName>
</protein>
<dbReference type="AlphaFoldDB" id="A0AAV0THX9"/>
<dbReference type="CDD" id="cd12087">
    <property type="entry name" value="TM_EGFR-like"/>
    <property type="match status" value="1"/>
</dbReference>
<feature type="chain" id="PRO_5043404329" description="Expansin-like EG45 domain-containing protein" evidence="4">
    <location>
        <begin position="20"/>
        <end position="602"/>
    </location>
</feature>
<keyword evidence="3" id="KW-0472">Membrane</keyword>
<evidence type="ECO:0000256" key="1">
    <source>
        <dbReference type="ARBA" id="ARBA00022729"/>
    </source>
</evidence>
<feature type="compositionally biased region" description="Polar residues" evidence="2">
    <location>
        <begin position="559"/>
        <end position="574"/>
    </location>
</feature>
<keyword evidence="3" id="KW-1133">Transmembrane helix</keyword>
<dbReference type="InterPro" id="IPR036908">
    <property type="entry name" value="RlpA-like_sf"/>
</dbReference>
<feature type="compositionally biased region" description="Polar residues" evidence="2">
    <location>
        <begin position="503"/>
        <end position="538"/>
    </location>
</feature>
<feature type="transmembrane region" description="Helical" evidence="3">
    <location>
        <begin position="242"/>
        <end position="265"/>
    </location>
</feature>
<dbReference type="CDD" id="cd22191">
    <property type="entry name" value="DPBB_RlpA_EXP_N-like"/>
    <property type="match status" value="1"/>
</dbReference>
<evidence type="ECO:0000256" key="4">
    <source>
        <dbReference type="SAM" id="SignalP"/>
    </source>
</evidence>
<dbReference type="Gene3D" id="2.40.40.10">
    <property type="entry name" value="RlpA-like domain"/>
    <property type="match status" value="1"/>
</dbReference>
<keyword evidence="1 4" id="KW-0732">Signal</keyword>
<dbReference type="InterPro" id="IPR051477">
    <property type="entry name" value="Expansin_CellWall"/>
</dbReference>